<dbReference type="EMBL" id="UINC01056320">
    <property type="protein sequence ID" value="SVB76206.1"/>
    <property type="molecule type" value="Genomic_DNA"/>
</dbReference>
<evidence type="ECO:0008006" key="2">
    <source>
        <dbReference type="Google" id="ProtNLM"/>
    </source>
</evidence>
<accession>A0A382GM37</accession>
<organism evidence="1">
    <name type="scientific">marine metagenome</name>
    <dbReference type="NCBI Taxonomy" id="408172"/>
    <lineage>
        <taxon>unclassified sequences</taxon>
        <taxon>metagenomes</taxon>
        <taxon>ecological metagenomes</taxon>
    </lineage>
</organism>
<evidence type="ECO:0000313" key="1">
    <source>
        <dbReference type="EMBL" id="SVB76206.1"/>
    </source>
</evidence>
<protein>
    <recommendedName>
        <fullName evidence="2">Fe2OG dioxygenase domain-containing protein</fullName>
    </recommendedName>
</protein>
<reference evidence="1" key="1">
    <citation type="submission" date="2018-05" db="EMBL/GenBank/DDBJ databases">
        <authorList>
            <person name="Lanie J.A."/>
            <person name="Ng W.-L."/>
            <person name="Kazmierczak K.M."/>
            <person name="Andrzejewski T.M."/>
            <person name="Davidsen T.M."/>
            <person name="Wayne K.J."/>
            <person name="Tettelin H."/>
            <person name="Glass J.I."/>
            <person name="Rusch D."/>
            <person name="Podicherti R."/>
            <person name="Tsui H.-C.T."/>
            <person name="Winkler M.E."/>
        </authorList>
    </citation>
    <scope>NUCLEOTIDE SEQUENCE</scope>
</reference>
<dbReference type="InterPro" id="IPR008775">
    <property type="entry name" value="Phytyl_CoA_dOase-like"/>
</dbReference>
<dbReference type="GO" id="GO:0046872">
    <property type="term" value="F:metal ion binding"/>
    <property type="evidence" value="ECO:0007669"/>
    <property type="project" value="UniProtKB-ARBA"/>
</dbReference>
<dbReference type="AlphaFoldDB" id="A0A382GM37"/>
<name>A0A382GM37_9ZZZZ</name>
<sequence>MSVLMEQAVLSDEQVAFYHKNGFLHIPEVFTRSETQELSNEMDRLVEDWAFTSPGWSGPWRLAYMDPKTEALARLTAMHDLHFYSSAWARAVINPRLVEALTQLLGPNVELHHTTMHIKPPQTGQPFPLHQDNPFYGHHDGRYIDVLVHLDDTCHDNGEIRFLAGSHKNGHLEHITKSAEEPCSPHLPTDQYHIADTVAVPAKAGDVALFCIDTVHGSYINQTKKPRRLVRLGYRDPDNRQEYGQSFGRPGLIVSGYRERHEGDELLKGT</sequence>
<dbReference type="PANTHER" id="PTHR20883">
    <property type="entry name" value="PHYTANOYL-COA DIOXYGENASE DOMAIN CONTAINING 1"/>
    <property type="match status" value="1"/>
</dbReference>
<dbReference type="Gene3D" id="2.60.120.620">
    <property type="entry name" value="q2cbj1_9rhob like domain"/>
    <property type="match status" value="1"/>
</dbReference>
<dbReference type="GO" id="GO:0016491">
    <property type="term" value="F:oxidoreductase activity"/>
    <property type="evidence" value="ECO:0007669"/>
    <property type="project" value="UniProtKB-ARBA"/>
</dbReference>
<dbReference type="PANTHER" id="PTHR20883:SF48">
    <property type="entry name" value="ECTOINE DIOXYGENASE"/>
    <property type="match status" value="1"/>
</dbReference>
<dbReference type="SUPFAM" id="SSF51197">
    <property type="entry name" value="Clavaminate synthase-like"/>
    <property type="match status" value="1"/>
</dbReference>
<dbReference type="Pfam" id="PF05721">
    <property type="entry name" value="PhyH"/>
    <property type="match status" value="1"/>
</dbReference>
<proteinExistence type="predicted"/>
<gene>
    <name evidence="1" type="ORF">METZ01_LOCUS229060</name>
</gene>